<keyword evidence="2" id="KW-1185">Reference proteome</keyword>
<dbReference type="EMBL" id="SRMB01000003">
    <property type="protein sequence ID" value="TGE26460.1"/>
    <property type="molecule type" value="Genomic_DNA"/>
</dbReference>
<evidence type="ECO:0000313" key="1">
    <source>
        <dbReference type="EMBL" id="TGE26460.1"/>
    </source>
</evidence>
<dbReference type="OrthoDB" id="1036397at2"/>
<evidence type="ECO:0000313" key="2">
    <source>
        <dbReference type="Proteomes" id="UP000298471"/>
    </source>
</evidence>
<dbReference type="RefSeq" id="WP_135396370.1">
    <property type="nucleotide sequence ID" value="NZ_SRMB01000003.1"/>
</dbReference>
<organism evidence="1 2">
    <name type="scientific">Hymenobacter metallicola</name>
    <dbReference type="NCBI Taxonomy" id="2563114"/>
    <lineage>
        <taxon>Bacteria</taxon>
        <taxon>Pseudomonadati</taxon>
        <taxon>Bacteroidota</taxon>
        <taxon>Cytophagia</taxon>
        <taxon>Cytophagales</taxon>
        <taxon>Hymenobacteraceae</taxon>
        <taxon>Hymenobacter</taxon>
    </lineage>
</organism>
<gene>
    <name evidence="1" type="ORF">E5K02_16845</name>
</gene>
<dbReference type="AlphaFoldDB" id="A0A4Z0Q8X8"/>
<accession>A0A4Z0Q8X8</accession>
<proteinExistence type="predicted"/>
<dbReference type="Proteomes" id="UP000298471">
    <property type="component" value="Unassembled WGS sequence"/>
</dbReference>
<sequence>MVEVFKTNVRAQRQARLLLKQIHQTFTQYRANFDLDDCDKILRVESRSGTIPASSLIQLLRTAGFQAEVLPDEV</sequence>
<comment type="caution">
    <text evidence="1">The sequence shown here is derived from an EMBL/GenBank/DDBJ whole genome shotgun (WGS) entry which is preliminary data.</text>
</comment>
<reference evidence="1 2" key="1">
    <citation type="submission" date="2019-04" db="EMBL/GenBank/DDBJ databases">
        <authorList>
            <person name="Feng G."/>
            <person name="Zhang J."/>
            <person name="Zhu H."/>
        </authorList>
    </citation>
    <scope>NUCLEOTIDE SEQUENCE [LARGE SCALE GENOMIC DNA]</scope>
    <source>
        <strain evidence="1 2">9PBR-1</strain>
    </source>
</reference>
<name>A0A4Z0Q8X8_9BACT</name>
<protein>
    <submittedName>
        <fullName evidence="1">Uncharacterized protein</fullName>
    </submittedName>
</protein>